<evidence type="ECO:0000256" key="1">
    <source>
        <dbReference type="SAM" id="MobiDB-lite"/>
    </source>
</evidence>
<evidence type="ECO:0000313" key="2">
    <source>
        <dbReference type="EMBL" id="CAD8521501.1"/>
    </source>
</evidence>
<feature type="compositionally biased region" description="Gly residues" evidence="1">
    <location>
        <begin position="46"/>
        <end position="57"/>
    </location>
</feature>
<proteinExistence type="predicted"/>
<feature type="compositionally biased region" description="Low complexity" evidence="1">
    <location>
        <begin position="19"/>
        <end position="45"/>
    </location>
</feature>
<gene>
    <name evidence="2" type="ORF">MCOM1403_LOCUS8931</name>
</gene>
<protein>
    <recommendedName>
        <fullName evidence="3">Wings apart-like protein C-terminal domain-containing protein</fullName>
    </recommendedName>
</protein>
<dbReference type="AlphaFoldDB" id="A0A7S0IH96"/>
<organism evidence="2">
    <name type="scientific">Micromonas pusilla</name>
    <name type="common">Picoplanktonic green alga</name>
    <name type="synonym">Chromulina pusilla</name>
    <dbReference type="NCBI Taxonomy" id="38833"/>
    <lineage>
        <taxon>Eukaryota</taxon>
        <taxon>Viridiplantae</taxon>
        <taxon>Chlorophyta</taxon>
        <taxon>Mamiellophyceae</taxon>
        <taxon>Mamiellales</taxon>
        <taxon>Mamiellaceae</taxon>
        <taxon>Micromonas</taxon>
    </lineage>
</organism>
<name>A0A7S0IH96_MICPS</name>
<evidence type="ECO:0008006" key="3">
    <source>
        <dbReference type="Google" id="ProtNLM"/>
    </source>
</evidence>
<dbReference type="EMBL" id="HBEQ01011110">
    <property type="protein sequence ID" value="CAD8521501.1"/>
    <property type="molecule type" value="Transcribed_RNA"/>
</dbReference>
<sequence length="491" mass="49187">MDFFKKGLSKLSAAAESAAAQARAGVSGASTSSSARDSSSRAGNSGPAGGGGSGLGPEGADPASLRDVRFNDRDPNESHVQFLWTVFEGAPEASQQQDEALESFLEGFNACFDGWFPPPSDGSNGAGGDGTIVGCADGHPTAVLRGLVSSLHRAHAKLEAALALGASGAQIRTDGPNALQRAAGLALLNACVVATRSAHNRAWLIRLGLLDALTALLKLAMHRLNVLGNLAAMRQPGGRGGSSMGTAAEVAAQLGVLELLCAHGASVLSNFLDADLRFGSIAGGLGLSDMSDDGGAVADRTGTPAAAPGARPAPESPAVKPLLECGGLTALVEMIRIQRLLHRAPTGSEAAARSLEGLLLRTLCAALAGSAAAQHSLRGAGGLEMLIEGIGVDATGTHDAGPAPPGGRAGEVTDGDLNGGDAFEALELGALALDAVRRAVRRNGQNAKRAIDAGAFGPRLVAMLRRAAVASAASLVRDGGAEGDRAGVARS</sequence>
<feature type="region of interest" description="Disordered" evidence="1">
    <location>
        <begin position="19"/>
        <end position="72"/>
    </location>
</feature>
<feature type="compositionally biased region" description="Low complexity" evidence="1">
    <location>
        <begin position="304"/>
        <end position="318"/>
    </location>
</feature>
<reference evidence="2" key="1">
    <citation type="submission" date="2021-01" db="EMBL/GenBank/DDBJ databases">
        <authorList>
            <person name="Corre E."/>
            <person name="Pelletier E."/>
            <person name="Niang G."/>
            <person name="Scheremetjew M."/>
            <person name="Finn R."/>
            <person name="Kale V."/>
            <person name="Holt S."/>
            <person name="Cochrane G."/>
            <person name="Meng A."/>
            <person name="Brown T."/>
            <person name="Cohen L."/>
        </authorList>
    </citation>
    <scope>NUCLEOTIDE SEQUENCE</scope>
    <source>
        <strain evidence="2">CCMP1723</strain>
    </source>
</reference>
<feature type="region of interest" description="Disordered" evidence="1">
    <location>
        <begin position="296"/>
        <end position="318"/>
    </location>
</feature>
<accession>A0A7S0IH96</accession>